<dbReference type="Pfam" id="PF05128">
    <property type="entry name" value="DUF697"/>
    <property type="match status" value="1"/>
</dbReference>
<evidence type="ECO:0000256" key="2">
    <source>
        <dbReference type="ARBA" id="ARBA00022692"/>
    </source>
</evidence>
<dbReference type="AlphaFoldDB" id="A0A6G8PYZ2"/>
<evidence type="ECO:0000256" key="1">
    <source>
        <dbReference type="ARBA" id="ARBA00004141"/>
    </source>
</evidence>
<keyword evidence="4" id="KW-0472">Membrane</keyword>
<comment type="subcellular location">
    <subcellularLocation>
        <location evidence="1">Membrane</location>
        <topology evidence="1">Multi-pass membrane protein</topology>
    </subcellularLocation>
</comment>
<dbReference type="KEGG" id="rmar:GBA65_13840"/>
<sequence length="315" mass="33655">MPGLEEFLDLLYLPKVALGLQGLLWSTVVGPSVPETLALLTRNISDTKQRSTSALRKGYPLLGLRNLYRVFQESRTAAQRRATLAVVGDAPEAAALASLLNANTSTSGAEIKLSVSPHPDGKVEVSPSGEGVEDNDRVTLSAVTEGAVRAELAPRLASALNEDYLVPLARGYPIFRRAACEEIARHNARQNAVLGALPIPGADMPAITANQGRMVLHIAAAYGEELSMERARELLGVLAAGFGLRALSRQVLKLVPVAGWAASGAIGYAGTVAMGRAAILYFERGKVEPSSAERSEILRRAQEEARAFVARLRRR</sequence>
<dbReference type="EMBL" id="CP045121">
    <property type="protein sequence ID" value="QIN79412.1"/>
    <property type="molecule type" value="Genomic_DNA"/>
</dbReference>
<dbReference type="GO" id="GO:0016020">
    <property type="term" value="C:membrane"/>
    <property type="evidence" value="ECO:0007669"/>
    <property type="project" value="UniProtKB-SubCell"/>
</dbReference>
<evidence type="ECO:0000256" key="4">
    <source>
        <dbReference type="ARBA" id="ARBA00023136"/>
    </source>
</evidence>
<evidence type="ECO:0000313" key="5">
    <source>
        <dbReference type="EMBL" id="QIN79412.1"/>
    </source>
</evidence>
<keyword evidence="3" id="KW-1133">Transmembrane helix</keyword>
<gene>
    <name evidence="5" type="ORF">GBA65_13840</name>
</gene>
<dbReference type="Proteomes" id="UP000502706">
    <property type="component" value="Chromosome"/>
</dbReference>
<keyword evidence="6" id="KW-1185">Reference proteome</keyword>
<proteinExistence type="predicted"/>
<reference evidence="5 6" key="1">
    <citation type="submission" date="2019-10" db="EMBL/GenBank/DDBJ databases">
        <title>Rubrobacter sp nov SCSIO 52915 isolated from a deep-sea sediment in the South China Sea.</title>
        <authorList>
            <person name="Chen R.W."/>
        </authorList>
    </citation>
    <scope>NUCLEOTIDE SEQUENCE [LARGE SCALE GENOMIC DNA]</scope>
    <source>
        <strain evidence="5 6">SCSIO 52915</strain>
    </source>
</reference>
<name>A0A6G8PYZ2_9ACTN</name>
<dbReference type="InterPro" id="IPR021147">
    <property type="entry name" value="DUF697"/>
</dbReference>
<keyword evidence="2" id="KW-0812">Transmembrane</keyword>
<evidence type="ECO:0000313" key="6">
    <source>
        <dbReference type="Proteomes" id="UP000502706"/>
    </source>
</evidence>
<accession>A0A6G8PYZ2</accession>
<organism evidence="5 6">
    <name type="scientific">Rubrobacter marinus</name>
    <dbReference type="NCBI Taxonomy" id="2653852"/>
    <lineage>
        <taxon>Bacteria</taxon>
        <taxon>Bacillati</taxon>
        <taxon>Actinomycetota</taxon>
        <taxon>Rubrobacteria</taxon>
        <taxon>Rubrobacterales</taxon>
        <taxon>Rubrobacteraceae</taxon>
        <taxon>Rubrobacter</taxon>
    </lineage>
</organism>
<protein>
    <submittedName>
        <fullName evidence="5">DUF697 domain-containing protein</fullName>
    </submittedName>
</protein>
<evidence type="ECO:0000256" key="3">
    <source>
        <dbReference type="ARBA" id="ARBA00022989"/>
    </source>
</evidence>